<dbReference type="GO" id="GO:0034450">
    <property type="term" value="F:ubiquitin-ubiquitin ligase activity"/>
    <property type="evidence" value="ECO:0007669"/>
    <property type="project" value="TreeGrafter"/>
</dbReference>
<dbReference type="AlphaFoldDB" id="A0A3M7QJW3"/>
<reference evidence="2 3" key="1">
    <citation type="journal article" date="2018" name="Sci. Rep.">
        <title>Genomic signatures of local adaptation to the degree of environmental predictability in rotifers.</title>
        <authorList>
            <person name="Franch-Gras L."/>
            <person name="Hahn C."/>
            <person name="Garcia-Roger E.M."/>
            <person name="Carmona M.J."/>
            <person name="Serra M."/>
            <person name="Gomez A."/>
        </authorList>
    </citation>
    <scope>NUCLEOTIDE SEQUENCE [LARGE SCALE GENOMIC DNA]</scope>
    <source>
        <strain evidence="2">HYR1</strain>
    </source>
</reference>
<protein>
    <submittedName>
        <fullName evidence="2">E3 ubiquitin-ligase UBR5</fullName>
    </submittedName>
</protein>
<dbReference type="PANTHER" id="PTHR46276">
    <property type="entry name" value="E3 UBIQUITIN-PROTEIN LIGASE UBR5"/>
    <property type="match status" value="1"/>
</dbReference>
<dbReference type="GO" id="GO:0090263">
    <property type="term" value="P:positive regulation of canonical Wnt signaling pathway"/>
    <property type="evidence" value="ECO:0007669"/>
    <property type="project" value="TreeGrafter"/>
</dbReference>
<feature type="compositionally biased region" description="Low complexity" evidence="1">
    <location>
        <begin position="27"/>
        <end position="50"/>
    </location>
</feature>
<dbReference type="PANTHER" id="PTHR46276:SF1">
    <property type="entry name" value="E3 UBIQUITIN-PROTEIN LIGASE UBR5"/>
    <property type="match status" value="1"/>
</dbReference>
<evidence type="ECO:0000256" key="1">
    <source>
        <dbReference type="SAM" id="MobiDB-lite"/>
    </source>
</evidence>
<dbReference type="Proteomes" id="UP000276133">
    <property type="component" value="Unassembled WGS sequence"/>
</dbReference>
<evidence type="ECO:0000313" key="2">
    <source>
        <dbReference type="EMBL" id="RNA11579.1"/>
    </source>
</evidence>
<comment type="caution">
    <text evidence="2">The sequence shown here is derived from an EMBL/GenBank/DDBJ whole genome shotgun (WGS) entry which is preliminary data.</text>
</comment>
<proteinExistence type="predicted"/>
<dbReference type="OrthoDB" id="6356038at2759"/>
<dbReference type="GO" id="GO:0000209">
    <property type="term" value="P:protein polyubiquitination"/>
    <property type="evidence" value="ECO:0007669"/>
    <property type="project" value="TreeGrafter"/>
</dbReference>
<name>A0A3M7QJW3_BRAPC</name>
<keyword evidence="2" id="KW-0436">Ligase</keyword>
<dbReference type="STRING" id="10195.A0A3M7QJW3"/>
<feature type="region of interest" description="Disordered" evidence="1">
    <location>
        <begin position="1"/>
        <end position="50"/>
    </location>
</feature>
<dbReference type="SUPFAM" id="SSF50985">
    <property type="entry name" value="RCC1/BLIP-II"/>
    <property type="match status" value="1"/>
</dbReference>
<evidence type="ECO:0000313" key="3">
    <source>
        <dbReference type="Proteomes" id="UP000276133"/>
    </source>
</evidence>
<organism evidence="2 3">
    <name type="scientific">Brachionus plicatilis</name>
    <name type="common">Marine rotifer</name>
    <name type="synonym">Brachionus muelleri</name>
    <dbReference type="NCBI Taxonomy" id="10195"/>
    <lineage>
        <taxon>Eukaryota</taxon>
        <taxon>Metazoa</taxon>
        <taxon>Spiralia</taxon>
        <taxon>Gnathifera</taxon>
        <taxon>Rotifera</taxon>
        <taxon>Eurotatoria</taxon>
        <taxon>Monogononta</taxon>
        <taxon>Pseudotrocha</taxon>
        <taxon>Ploima</taxon>
        <taxon>Brachionidae</taxon>
        <taxon>Brachionus</taxon>
    </lineage>
</organism>
<dbReference type="GO" id="GO:0005737">
    <property type="term" value="C:cytoplasm"/>
    <property type="evidence" value="ECO:0007669"/>
    <property type="project" value="TreeGrafter"/>
</dbReference>
<accession>A0A3M7QJW3</accession>
<keyword evidence="3" id="KW-1185">Reference proteome</keyword>
<gene>
    <name evidence="2" type="ORF">BpHYR1_036143</name>
</gene>
<dbReference type="EMBL" id="REGN01005918">
    <property type="protein sequence ID" value="RNA11579.1"/>
    <property type="molecule type" value="Genomic_DNA"/>
</dbReference>
<dbReference type="InterPro" id="IPR009091">
    <property type="entry name" value="RCC1/BLIP-II"/>
</dbReference>
<sequence length="403" mass="44977">MSLLDINSSGGGGAGAQNADVPNENDSSSSSSSSSSSTAPASATANVTASQAAHAGQSIGMFDEENFRLIRRFGNSIIGTRSSEERDVTSRKTSSYRLRDNRWYESYRDDLFNRSESEEKAKKSEQSAGVKESGGESVITFGDNIQYWIEKRGDTPQFVRIASLYSELVAVCKEGKLHQWKWSSDIPYSVESEDKKIVYHPKSGPLGLVNERIVGLSSSLIRGCCWTESGKVACWFDDSVHLTNLTCKYETECTAFTTDRNLSANEKIIEMSTSNLFTVYRTSLGSSVCGFYFVFFFTYGGVPDLRINLLEKKKFNREIYLYEGLLLKLDSYHYAVSLQVGHKSIADQESFNMFHSLAKSNILVTNKSGGEVWSINCCKIRIDRILIETTLNNLKRLIVNENN</sequence>
<dbReference type="GO" id="GO:0005634">
    <property type="term" value="C:nucleus"/>
    <property type="evidence" value="ECO:0007669"/>
    <property type="project" value="TreeGrafter"/>
</dbReference>
<dbReference type="GO" id="GO:0016874">
    <property type="term" value="F:ligase activity"/>
    <property type="evidence" value="ECO:0007669"/>
    <property type="project" value="UniProtKB-KW"/>
</dbReference>